<evidence type="ECO:0000256" key="3">
    <source>
        <dbReference type="ARBA" id="ARBA00022833"/>
    </source>
</evidence>
<evidence type="ECO:0000256" key="2">
    <source>
        <dbReference type="ARBA" id="ARBA00022723"/>
    </source>
</evidence>
<dbReference type="Pfam" id="PF08240">
    <property type="entry name" value="ADH_N"/>
    <property type="match status" value="1"/>
</dbReference>
<dbReference type="CDD" id="cd08236">
    <property type="entry name" value="sugar_DH"/>
    <property type="match status" value="1"/>
</dbReference>
<evidence type="ECO:0000256" key="1">
    <source>
        <dbReference type="ARBA" id="ARBA00001947"/>
    </source>
</evidence>
<dbReference type="GO" id="GO:0008270">
    <property type="term" value="F:zinc ion binding"/>
    <property type="evidence" value="ECO:0007669"/>
    <property type="project" value="InterPro"/>
</dbReference>
<dbReference type="SUPFAM" id="SSF51735">
    <property type="entry name" value="NAD(P)-binding Rossmann-fold domains"/>
    <property type="match status" value="1"/>
</dbReference>
<dbReference type="AlphaFoldDB" id="A0A1H2M7S6"/>
<dbReference type="InterPro" id="IPR050129">
    <property type="entry name" value="Zn_alcohol_dh"/>
</dbReference>
<evidence type="ECO:0000256" key="5">
    <source>
        <dbReference type="RuleBase" id="RU361277"/>
    </source>
</evidence>
<dbReference type="InterPro" id="IPR036291">
    <property type="entry name" value="NAD(P)-bd_dom_sf"/>
</dbReference>
<reference evidence="8" key="1">
    <citation type="submission" date="2016-10" db="EMBL/GenBank/DDBJ databases">
        <authorList>
            <person name="Varghese N."/>
            <person name="Submissions S."/>
        </authorList>
    </citation>
    <scope>NUCLEOTIDE SEQUENCE [LARGE SCALE GENOMIC DNA]</scope>
    <source>
        <strain evidence="8">DSM 21743</strain>
    </source>
</reference>
<dbReference type="SUPFAM" id="SSF50129">
    <property type="entry name" value="GroES-like"/>
    <property type="match status" value="1"/>
</dbReference>
<dbReference type="EMBL" id="LT629799">
    <property type="protein sequence ID" value="SDU89172.1"/>
    <property type="molecule type" value="Genomic_DNA"/>
</dbReference>
<sequence>MTATTAAPTSTALSDRMTAAVLHAPGDIRVEEVDVPTPGPGQVLLRVAACGVCGSDIPRMLRNGGYVMPIICGHEFSGHVVAHGPGVEPGPGTAVGDLVSVPPLIPCRVCAHCVQGDFGLCETYDYFGSRSDGAYAEYVVSPVGNLLPMPEGLDPRAAAMLDPAAIALHAIWKTGLRTGQRVLVVGAGPIGLFAVQWARLAGASEVVSLDLSEEKAAMAREAGATAAVQTADQARELAGAGFDVVLESAGAPTTADLAASLVGPKGHAVFVGIPHAPVELAKDTWNRFMRLEVTLHGAWNSFSAPFPGDEWRTAAAKMASGDLRWEFMITHELPLSALPQMMQTLGDRSEFTSKVLFVPSAR</sequence>
<keyword evidence="4" id="KW-0560">Oxidoreductase</keyword>
<dbReference type="Gene3D" id="3.90.180.10">
    <property type="entry name" value="Medium-chain alcohol dehydrogenases, catalytic domain"/>
    <property type="match status" value="1"/>
</dbReference>
<dbReference type="STRING" id="546874.SAMN04488544_1537"/>
<evidence type="ECO:0000313" key="8">
    <source>
        <dbReference type="Proteomes" id="UP000198825"/>
    </source>
</evidence>
<dbReference type="RefSeq" id="WP_197680659.1">
    <property type="nucleotide sequence ID" value="NZ_LT629799.1"/>
</dbReference>
<organism evidence="7 8">
    <name type="scientific">Microlunatus sagamiharensis</name>
    <dbReference type="NCBI Taxonomy" id="546874"/>
    <lineage>
        <taxon>Bacteria</taxon>
        <taxon>Bacillati</taxon>
        <taxon>Actinomycetota</taxon>
        <taxon>Actinomycetes</taxon>
        <taxon>Propionibacteriales</taxon>
        <taxon>Propionibacteriaceae</taxon>
        <taxon>Microlunatus</taxon>
    </lineage>
</organism>
<keyword evidence="3 5" id="KW-0862">Zinc</keyword>
<protein>
    <submittedName>
        <fullName evidence="7">L-iditol 2-dehydrogenase</fullName>
    </submittedName>
</protein>
<proteinExistence type="inferred from homology"/>
<evidence type="ECO:0000313" key="7">
    <source>
        <dbReference type="EMBL" id="SDU89172.1"/>
    </source>
</evidence>
<keyword evidence="2 5" id="KW-0479">Metal-binding</keyword>
<dbReference type="InterPro" id="IPR013149">
    <property type="entry name" value="ADH-like_C"/>
</dbReference>
<dbReference type="InterPro" id="IPR011032">
    <property type="entry name" value="GroES-like_sf"/>
</dbReference>
<dbReference type="InterPro" id="IPR002328">
    <property type="entry name" value="ADH_Zn_CS"/>
</dbReference>
<accession>A0A1H2M7S6</accession>
<name>A0A1H2M7S6_9ACTN</name>
<dbReference type="InterPro" id="IPR013154">
    <property type="entry name" value="ADH-like_N"/>
</dbReference>
<gene>
    <name evidence="7" type="ORF">SAMN04488544_1537</name>
</gene>
<dbReference type="PANTHER" id="PTHR43401">
    <property type="entry name" value="L-THREONINE 3-DEHYDROGENASE"/>
    <property type="match status" value="1"/>
</dbReference>
<keyword evidence="8" id="KW-1185">Reference proteome</keyword>
<dbReference type="GO" id="GO:0016491">
    <property type="term" value="F:oxidoreductase activity"/>
    <property type="evidence" value="ECO:0007669"/>
    <property type="project" value="UniProtKB-KW"/>
</dbReference>
<dbReference type="Gene3D" id="3.40.50.720">
    <property type="entry name" value="NAD(P)-binding Rossmann-like Domain"/>
    <property type="match status" value="1"/>
</dbReference>
<dbReference type="Proteomes" id="UP000198825">
    <property type="component" value="Chromosome I"/>
</dbReference>
<feature type="domain" description="Enoyl reductase (ER)" evidence="6">
    <location>
        <begin position="23"/>
        <end position="357"/>
    </location>
</feature>
<dbReference type="SMART" id="SM00829">
    <property type="entry name" value="PKS_ER"/>
    <property type="match status" value="1"/>
</dbReference>
<comment type="similarity">
    <text evidence="5">Belongs to the zinc-containing alcohol dehydrogenase family.</text>
</comment>
<dbReference type="PANTHER" id="PTHR43401:SF2">
    <property type="entry name" value="L-THREONINE 3-DEHYDROGENASE"/>
    <property type="match status" value="1"/>
</dbReference>
<dbReference type="Pfam" id="PF00107">
    <property type="entry name" value="ADH_zinc_N"/>
    <property type="match status" value="1"/>
</dbReference>
<dbReference type="PROSITE" id="PS00059">
    <property type="entry name" value="ADH_ZINC"/>
    <property type="match status" value="1"/>
</dbReference>
<evidence type="ECO:0000259" key="6">
    <source>
        <dbReference type="SMART" id="SM00829"/>
    </source>
</evidence>
<comment type="cofactor">
    <cofactor evidence="1 5">
        <name>Zn(2+)</name>
        <dbReference type="ChEBI" id="CHEBI:29105"/>
    </cofactor>
</comment>
<dbReference type="InterPro" id="IPR020843">
    <property type="entry name" value="ER"/>
</dbReference>
<evidence type="ECO:0000256" key="4">
    <source>
        <dbReference type="ARBA" id="ARBA00023002"/>
    </source>
</evidence>